<dbReference type="AlphaFoldDB" id="A0A6L6HLC7"/>
<evidence type="ECO:0000256" key="7">
    <source>
        <dbReference type="ARBA" id="ARBA00023056"/>
    </source>
</evidence>
<keyword evidence="3 11" id="KW-0808">Transferase</keyword>
<name>A0A6L6HLC7_9RHOB</name>
<accession>A0A6L6HLC7</accession>
<evidence type="ECO:0000256" key="8">
    <source>
        <dbReference type="ARBA" id="ARBA00023277"/>
    </source>
</evidence>
<keyword evidence="7" id="KW-0320">Glycogen biosynthesis</keyword>
<dbReference type="Gene3D" id="3.90.550.10">
    <property type="entry name" value="Spore Coat Polysaccharide Biosynthesis Protein SpsA, Chain A"/>
    <property type="match status" value="1"/>
</dbReference>
<evidence type="ECO:0000256" key="6">
    <source>
        <dbReference type="ARBA" id="ARBA00022840"/>
    </source>
</evidence>
<evidence type="ECO:0000259" key="9">
    <source>
        <dbReference type="Pfam" id="PF00483"/>
    </source>
</evidence>
<keyword evidence="4" id="KW-0548">Nucleotidyltransferase</keyword>
<feature type="domain" description="Nucleotidyl transferase" evidence="9">
    <location>
        <begin position="13"/>
        <end position="264"/>
    </location>
</feature>
<protein>
    <submittedName>
        <fullName evidence="11">NTP transferase domain-containing protein</fullName>
    </submittedName>
</protein>
<evidence type="ECO:0000313" key="12">
    <source>
        <dbReference type="Proteomes" id="UP000481417"/>
    </source>
</evidence>
<comment type="similarity">
    <text evidence="1">Belongs to the bacterial/plant glucose-1-phosphate adenylyltransferase family.</text>
</comment>
<dbReference type="InterPro" id="IPR005835">
    <property type="entry name" value="NTP_transferase_dom"/>
</dbReference>
<dbReference type="InterPro" id="IPR005836">
    <property type="entry name" value="ADP_Glu_pyroP_CS"/>
</dbReference>
<keyword evidence="12" id="KW-1185">Reference proteome</keyword>
<evidence type="ECO:0000259" key="10">
    <source>
        <dbReference type="Pfam" id="PF24894"/>
    </source>
</evidence>
<dbReference type="Gene3D" id="2.160.10.10">
    <property type="entry name" value="Hexapeptide repeat proteins"/>
    <property type="match status" value="1"/>
</dbReference>
<evidence type="ECO:0000313" key="11">
    <source>
        <dbReference type="EMBL" id="MTD98864.1"/>
    </source>
</evidence>
<dbReference type="InterPro" id="IPR056818">
    <property type="entry name" value="GlmU/GlgC-like_hexapep"/>
</dbReference>
<reference evidence="11 12" key="1">
    <citation type="submission" date="2019-11" db="EMBL/GenBank/DDBJ databases">
        <authorList>
            <person name="Lang L."/>
        </authorList>
    </citation>
    <scope>NUCLEOTIDE SEQUENCE [LARGE SCALE GENOMIC DNA]</scope>
    <source>
        <strain evidence="11 12">YIM 132242</strain>
    </source>
</reference>
<dbReference type="PROSITE" id="PS00808">
    <property type="entry name" value="ADP_GLC_PYROPHOSPH_1"/>
    <property type="match status" value="1"/>
</dbReference>
<dbReference type="InterPro" id="IPR011831">
    <property type="entry name" value="ADP-Glc_PPase"/>
</dbReference>
<organism evidence="11 12">
    <name type="scientific">Paracoccus lichenicola</name>
    <dbReference type="NCBI Taxonomy" id="2665644"/>
    <lineage>
        <taxon>Bacteria</taxon>
        <taxon>Pseudomonadati</taxon>
        <taxon>Pseudomonadota</taxon>
        <taxon>Alphaproteobacteria</taxon>
        <taxon>Rhodobacterales</taxon>
        <taxon>Paracoccaceae</taxon>
        <taxon>Paracoccus</taxon>
    </lineage>
</organism>
<dbReference type="GO" id="GO:0005978">
    <property type="term" value="P:glycogen biosynthetic process"/>
    <property type="evidence" value="ECO:0007669"/>
    <property type="project" value="UniProtKB-KW"/>
</dbReference>
<evidence type="ECO:0000256" key="4">
    <source>
        <dbReference type="ARBA" id="ARBA00022695"/>
    </source>
</evidence>
<keyword evidence="6" id="KW-0067">ATP-binding</keyword>
<dbReference type="Proteomes" id="UP000481417">
    <property type="component" value="Unassembled WGS sequence"/>
</dbReference>
<evidence type="ECO:0000256" key="3">
    <source>
        <dbReference type="ARBA" id="ARBA00022679"/>
    </source>
</evidence>
<dbReference type="EMBL" id="WMBT01000001">
    <property type="protein sequence ID" value="MTD98864.1"/>
    <property type="molecule type" value="Genomic_DNA"/>
</dbReference>
<sequence length="370" mass="39811">MSRLTHPDHGVATILLAGGKGTRLHDLTATESKPAVPFAGRNRIVDFAMANVVRSGLDKLLVATQFAPATLNHHLPARWGRHFAPGALLLQDGRDRYLGTADAVRHNWQQVRDWQADQVLVLAADHIYDMDYTGLIAAHRASGAAVTVAVDVVPRAQASGFGVMQADDSGRIASFLEKPANPPAIPGEPDRAMVSMGIYVFDRAWLEGALFGPDIESLDFGHEVIPAAVAQGLAMAYRLPAGPTGLPYWRDVGTLDALRQAHLDFVAGQPARLPHISPASEWYLGRGSVMMPGAAVPPSARLTCAIVAPGTRVPHGLVAGEDPDEDARWFRREGRTVLITQAMLDRRDALRIPAILPARQGVALHPRDVA</sequence>
<dbReference type="Pfam" id="PF24894">
    <property type="entry name" value="Hexapep_GlmU"/>
    <property type="match status" value="1"/>
</dbReference>
<dbReference type="PANTHER" id="PTHR43523:SF2">
    <property type="entry name" value="GLUCOSE-1-PHOSPHATE ADENYLYLTRANSFERASE"/>
    <property type="match status" value="1"/>
</dbReference>
<proteinExistence type="inferred from homology"/>
<keyword evidence="8" id="KW-0119">Carbohydrate metabolism</keyword>
<evidence type="ECO:0000256" key="1">
    <source>
        <dbReference type="ARBA" id="ARBA00010443"/>
    </source>
</evidence>
<keyword evidence="5" id="KW-0547">Nucleotide-binding</keyword>
<dbReference type="InterPro" id="IPR029044">
    <property type="entry name" value="Nucleotide-diphossugar_trans"/>
</dbReference>
<dbReference type="GO" id="GO:0005524">
    <property type="term" value="F:ATP binding"/>
    <property type="evidence" value="ECO:0007669"/>
    <property type="project" value="UniProtKB-KW"/>
</dbReference>
<evidence type="ECO:0000256" key="2">
    <source>
        <dbReference type="ARBA" id="ARBA00022600"/>
    </source>
</evidence>
<dbReference type="SUPFAM" id="SSF53448">
    <property type="entry name" value="Nucleotide-diphospho-sugar transferases"/>
    <property type="match status" value="1"/>
</dbReference>
<keyword evidence="2" id="KW-0321">Glycogen metabolism</keyword>
<dbReference type="GO" id="GO:0008878">
    <property type="term" value="F:glucose-1-phosphate adenylyltransferase activity"/>
    <property type="evidence" value="ECO:0007669"/>
    <property type="project" value="InterPro"/>
</dbReference>
<feature type="domain" description="Glucose-1-phosphate adenylyltransferase/Bifunctional protein GlmU-like C-terminal hexapeptide" evidence="10">
    <location>
        <begin position="287"/>
        <end position="337"/>
    </location>
</feature>
<dbReference type="PANTHER" id="PTHR43523">
    <property type="entry name" value="GLUCOSE-1-PHOSPHATE ADENYLYLTRANSFERASE-RELATED"/>
    <property type="match status" value="1"/>
</dbReference>
<evidence type="ECO:0000256" key="5">
    <source>
        <dbReference type="ARBA" id="ARBA00022741"/>
    </source>
</evidence>
<dbReference type="Pfam" id="PF00483">
    <property type="entry name" value="NTP_transferase"/>
    <property type="match status" value="1"/>
</dbReference>
<comment type="caution">
    <text evidence="11">The sequence shown here is derived from an EMBL/GenBank/DDBJ whole genome shotgun (WGS) entry which is preliminary data.</text>
</comment>
<gene>
    <name evidence="11" type="ORF">GIY56_01015</name>
</gene>